<protein>
    <recommendedName>
        <fullName evidence="2">UPF0173 metal-dependent hydrolase Desdi_1589</fullName>
    </recommendedName>
</protein>
<dbReference type="RefSeq" id="WP_015262072.1">
    <property type="nucleotide sequence ID" value="NC_019903.1"/>
</dbReference>
<dbReference type="PANTHER" id="PTHR43546:SF3">
    <property type="entry name" value="UPF0173 METAL-DEPENDENT HYDROLASE MJ1163"/>
    <property type="match status" value="1"/>
</dbReference>
<dbReference type="Pfam" id="PF13483">
    <property type="entry name" value="Lactamase_B_3"/>
    <property type="match status" value="1"/>
</dbReference>
<dbReference type="eggNOG" id="COG2220">
    <property type="taxonomic scope" value="Bacteria"/>
</dbReference>
<dbReference type="KEGG" id="ddl:Desdi_1589"/>
<accession>L0F7D1</accession>
<dbReference type="NCBIfam" id="NF001911">
    <property type="entry name" value="PRK00685.1"/>
    <property type="match status" value="1"/>
</dbReference>
<dbReference type="PANTHER" id="PTHR43546">
    <property type="entry name" value="UPF0173 METAL-DEPENDENT HYDROLASE MJ1163-RELATED"/>
    <property type="match status" value="1"/>
</dbReference>
<sequence length="233" mass="25849">MEIRFHGHACFEIIGEQGRILIDPFLRDNPTADIGPEEFTHLDGILVSHGHADHLGDAIEISRKTGAPIIGVFELARLCAKYGANTHAMHIGGKHTFNFGTVRLTQALHGSVFEPREEEESYTYAGLACGFLIQMEGKWLYHAGDTGLFGDMELIGRRHPLEVAILPIGDNYTMGQEEAVYATNLLRPKVVIPMHYSTFPLIQQDPAEFVDLLDRKFPASKGKILIPGQSLMI</sequence>
<dbReference type="InterPro" id="IPR001279">
    <property type="entry name" value="Metallo-B-lactamas"/>
</dbReference>
<reference evidence="5" key="1">
    <citation type="submission" date="2012-02" db="EMBL/GenBank/DDBJ databases">
        <title>Complete sequence of Desulfitobacterium dichloroeliminans LMG P-21439.</title>
        <authorList>
            <person name="Lucas S."/>
            <person name="Han J."/>
            <person name="Lapidus A."/>
            <person name="Cheng J.-F."/>
            <person name="Goodwin L."/>
            <person name="Pitluck S."/>
            <person name="Peters L."/>
            <person name="Ovchinnikova G."/>
            <person name="Teshima H."/>
            <person name="Detter J.C."/>
            <person name="Han C."/>
            <person name="Tapia R."/>
            <person name="Land M."/>
            <person name="Hauser L."/>
            <person name="Kyrpides N."/>
            <person name="Ivanova N."/>
            <person name="Pagani I."/>
            <person name="Kruse T."/>
            <person name="de Vos W.M."/>
            <person name="Boon N."/>
            <person name="Smidt H."/>
            <person name="Woyke T."/>
        </authorList>
    </citation>
    <scope>NUCLEOTIDE SEQUENCE [LARGE SCALE GENOMIC DNA]</scope>
    <source>
        <strain evidence="5">LMG P-21439 / DCA1</strain>
    </source>
</reference>
<dbReference type="AlphaFoldDB" id="L0F7D1"/>
<evidence type="ECO:0000259" key="3">
    <source>
        <dbReference type="SMART" id="SM00849"/>
    </source>
</evidence>
<evidence type="ECO:0000256" key="2">
    <source>
        <dbReference type="HAMAP-Rule" id="MF_00457"/>
    </source>
</evidence>
<dbReference type="GO" id="GO:0016787">
    <property type="term" value="F:hydrolase activity"/>
    <property type="evidence" value="ECO:0007669"/>
    <property type="project" value="UniProtKB-UniRule"/>
</dbReference>
<evidence type="ECO:0000313" key="4">
    <source>
        <dbReference type="EMBL" id="AGA69082.1"/>
    </source>
</evidence>
<dbReference type="InterPro" id="IPR036866">
    <property type="entry name" value="RibonucZ/Hydroxyglut_hydro"/>
</dbReference>
<dbReference type="STRING" id="871963.Desdi_1589"/>
<keyword evidence="5" id="KW-1185">Reference proteome</keyword>
<evidence type="ECO:0000313" key="5">
    <source>
        <dbReference type="Proteomes" id="UP000010797"/>
    </source>
</evidence>
<dbReference type="EMBL" id="CP003344">
    <property type="protein sequence ID" value="AGA69082.1"/>
    <property type="molecule type" value="Genomic_DNA"/>
</dbReference>
<dbReference type="Gene3D" id="3.60.15.10">
    <property type="entry name" value="Ribonuclease Z/Hydroxyacylglutathione hydrolase-like"/>
    <property type="match status" value="1"/>
</dbReference>
<organism evidence="4 5">
    <name type="scientific">Desulfitobacterium dichloroeliminans (strain LMG P-21439 / DCA1)</name>
    <dbReference type="NCBI Taxonomy" id="871963"/>
    <lineage>
        <taxon>Bacteria</taxon>
        <taxon>Bacillati</taxon>
        <taxon>Bacillota</taxon>
        <taxon>Clostridia</taxon>
        <taxon>Eubacteriales</taxon>
        <taxon>Desulfitobacteriaceae</taxon>
        <taxon>Desulfitobacterium</taxon>
    </lineage>
</organism>
<comment type="similarity">
    <text evidence="2">Belongs to the UPF0173 family.</text>
</comment>
<gene>
    <name evidence="4" type="ordered locus">Desdi_1589</name>
</gene>
<dbReference type="InterPro" id="IPR022877">
    <property type="entry name" value="UPF0173"/>
</dbReference>
<feature type="domain" description="Metallo-beta-lactamase" evidence="3">
    <location>
        <begin position="7"/>
        <end position="195"/>
    </location>
</feature>
<dbReference type="HAMAP" id="MF_00457">
    <property type="entry name" value="UPF0173"/>
    <property type="match status" value="1"/>
</dbReference>
<keyword evidence="1 2" id="KW-0378">Hydrolase</keyword>
<evidence type="ECO:0000256" key="1">
    <source>
        <dbReference type="ARBA" id="ARBA00022801"/>
    </source>
</evidence>
<dbReference type="HOGENOM" id="CLU_070010_4_1_9"/>
<proteinExistence type="inferred from homology"/>
<dbReference type="InterPro" id="IPR050114">
    <property type="entry name" value="UPF0173_UPF0282_UlaG_hydrolase"/>
</dbReference>
<dbReference type="SMART" id="SM00849">
    <property type="entry name" value="Lactamase_B"/>
    <property type="match status" value="1"/>
</dbReference>
<dbReference type="OrthoDB" id="9789133at2"/>
<dbReference type="SUPFAM" id="SSF56281">
    <property type="entry name" value="Metallo-hydrolase/oxidoreductase"/>
    <property type="match status" value="1"/>
</dbReference>
<dbReference type="Proteomes" id="UP000010797">
    <property type="component" value="Chromosome"/>
</dbReference>
<name>L0F7D1_DESDL</name>